<sequence>MLGNIDRAFLPITVKAVRLSLKTVFIEKVRELGKGEIQVISIVTDGVSAEPIQLQAEVYKKVKKRSFLPIGPAGITLYRTETDGKVPGFLDYRILIMEVDEDIRKVGEMLDEVRQDKQFESFKQSLLAVTTFTAPQIALIGAAADLTLNLVAKIFKGKKDRQLYLLQGSFDNAFDDLGVGFGIISQGNENATITYQVEVV</sequence>
<dbReference type="EMBL" id="BMHT01000002">
    <property type="protein sequence ID" value="GGF04806.1"/>
    <property type="molecule type" value="Genomic_DNA"/>
</dbReference>
<evidence type="ECO:0008006" key="3">
    <source>
        <dbReference type="Google" id="ProtNLM"/>
    </source>
</evidence>
<evidence type="ECO:0000313" key="1">
    <source>
        <dbReference type="EMBL" id="GGF04806.1"/>
    </source>
</evidence>
<dbReference type="Proteomes" id="UP000632273">
    <property type="component" value="Unassembled WGS sequence"/>
</dbReference>
<protein>
    <recommendedName>
        <fullName evidence="3">VWFA domain-containing protein</fullName>
    </recommendedName>
</protein>
<evidence type="ECO:0000313" key="2">
    <source>
        <dbReference type="Proteomes" id="UP000632273"/>
    </source>
</evidence>
<reference evidence="2" key="1">
    <citation type="journal article" date="2019" name="Int. J. Syst. Evol. Microbiol.">
        <title>The Global Catalogue of Microorganisms (GCM) 10K type strain sequencing project: providing services to taxonomists for standard genome sequencing and annotation.</title>
        <authorList>
            <consortium name="The Broad Institute Genomics Platform"/>
            <consortium name="The Broad Institute Genome Sequencing Center for Infectious Disease"/>
            <person name="Wu L."/>
            <person name="Ma J."/>
        </authorList>
    </citation>
    <scope>NUCLEOTIDE SEQUENCE [LARGE SCALE GENOMIC DNA]</scope>
    <source>
        <strain evidence="2">CGMCC 1.15197</strain>
    </source>
</reference>
<proteinExistence type="predicted"/>
<gene>
    <name evidence="1" type="ORF">GCM10011383_14930</name>
</gene>
<name>A0ABQ1TW53_9BACT</name>
<keyword evidence="2" id="KW-1185">Reference proteome</keyword>
<accession>A0ABQ1TW53</accession>
<comment type="caution">
    <text evidence="1">The sequence shown here is derived from an EMBL/GenBank/DDBJ whole genome shotgun (WGS) entry which is preliminary data.</text>
</comment>
<organism evidence="1 2">
    <name type="scientific">Hymenobacter cavernae</name>
    <dbReference type="NCBI Taxonomy" id="2044852"/>
    <lineage>
        <taxon>Bacteria</taxon>
        <taxon>Pseudomonadati</taxon>
        <taxon>Bacteroidota</taxon>
        <taxon>Cytophagia</taxon>
        <taxon>Cytophagales</taxon>
        <taxon>Hymenobacteraceae</taxon>
        <taxon>Hymenobacter</taxon>
    </lineage>
</organism>